<proteinExistence type="predicted"/>
<evidence type="ECO:0000313" key="2">
    <source>
        <dbReference type="EMBL" id="KKN40145.1"/>
    </source>
</evidence>
<keyword evidence="1" id="KW-1133">Transmembrane helix</keyword>
<keyword evidence="1" id="KW-0812">Transmembrane</keyword>
<dbReference type="EMBL" id="LAZR01001722">
    <property type="protein sequence ID" value="KKN40145.1"/>
    <property type="molecule type" value="Genomic_DNA"/>
</dbReference>
<dbReference type="AlphaFoldDB" id="A0A0F9Q814"/>
<gene>
    <name evidence="2" type="ORF">LCGC14_0736430</name>
</gene>
<sequence>MTADAIYHKLVCEACLFGVAFFGWRGTRNERRKLSRLWKRALKEAGQ</sequence>
<evidence type="ECO:0000256" key="1">
    <source>
        <dbReference type="SAM" id="Phobius"/>
    </source>
</evidence>
<comment type="caution">
    <text evidence="2">The sequence shown here is derived from an EMBL/GenBank/DDBJ whole genome shotgun (WGS) entry which is preliminary data.</text>
</comment>
<name>A0A0F9Q814_9ZZZZ</name>
<feature type="transmembrane region" description="Helical" evidence="1">
    <location>
        <begin position="6"/>
        <end position="24"/>
    </location>
</feature>
<organism evidence="2">
    <name type="scientific">marine sediment metagenome</name>
    <dbReference type="NCBI Taxonomy" id="412755"/>
    <lineage>
        <taxon>unclassified sequences</taxon>
        <taxon>metagenomes</taxon>
        <taxon>ecological metagenomes</taxon>
    </lineage>
</organism>
<accession>A0A0F9Q814</accession>
<keyword evidence="1" id="KW-0472">Membrane</keyword>
<protein>
    <submittedName>
        <fullName evidence="2">Uncharacterized protein</fullName>
    </submittedName>
</protein>
<reference evidence="2" key="1">
    <citation type="journal article" date="2015" name="Nature">
        <title>Complex archaea that bridge the gap between prokaryotes and eukaryotes.</title>
        <authorList>
            <person name="Spang A."/>
            <person name="Saw J.H."/>
            <person name="Jorgensen S.L."/>
            <person name="Zaremba-Niedzwiedzka K."/>
            <person name="Martijn J."/>
            <person name="Lind A.E."/>
            <person name="van Eijk R."/>
            <person name="Schleper C."/>
            <person name="Guy L."/>
            <person name="Ettema T.J."/>
        </authorList>
    </citation>
    <scope>NUCLEOTIDE SEQUENCE</scope>
</reference>